<proteinExistence type="predicted"/>
<keyword evidence="2" id="KW-1185">Reference proteome</keyword>
<gene>
    <name evidence="1" type="ORF">Pint_08113</name>
</gene>
<evidence type="ECO:0000313" key="1">
    <source>
        <dbReference type="EMBL" id="KAJ0025558.1"/>
    </source>
</evidence>
<protein>
    <submittedName>
        <fullName evidence="1">Uncharacterized protein</fullName>
    </submittedName>
</protein>
<sequence length="134" mass="14500">MDEFGVLTERFGLKPQGKSAPMAATKRSAVPTTNGPAQIFSSNSGLNTKPSSYNSNNFNGGFPDDSLFQSNTNNNDYSAFSDDVFGQFQNSKSKLSNGSSLDYDSIFKVSSNSGPKSYAYDDDDVFGLNKNKNE</sequence>
<reference evidence="2" key="1">
    <citation type="journal article" date="2023" name="G3 (Bethesda)">
        <title>Genome assembly and association tests identify interacting loci associated with vigor, precocity, and sex in interspecific pistachio rootstocks.</title>
        <authorList>
            <person name="Palmer W."/>
            <person name="Jacygrad E."/>
            <person name="Sagayaradj S."/>
            <person name="Cavanaugh K."/>
            <person name="Han R."/>
            <person name="Bertier L."/>
            <person name="Beede B."/>
            <person name="Kafkas S."/>
            <person name="Golino D."/>
            <person name="Preece J."/>
            <person name="Michelmore R."/>
        </authorList>
    </citation>
    <scope>NUCLEOTIDE SEQUENCE [LARGE SCALE GENOMIC DNA]</scope>
</reference>
<name>A0ACC0XYB8_9ROSI</name>
<evidence type="ECO:0000313" key="2">
    <source>
        <dbReference type="Proteomes" id="UP001163603"/>
    </source>
</evidence>
<organism evidence="1 2">
    <name type="scientific">Pistacia integerrima</name>
    <dbReference type="NCBI Taxonomy" id="434235"/>
    <lineage>
        <taxon>Eukaryota</taxon>
        <taxon>Viridiplantae</taxon>
        <taxon>Streptophyta</taxon>
        <taxon>Embryophyta</taxon>
        <taxon>Tracheophyta</taxon>
        <taxon>Spermatophyta</taxon>
        <taxon>Magnoliopsida</taxon>
        <taxon>eudicotyledons</taxon>
        <taxon>Gunneridae</taxon>
        <taxon>Pentapetalae</taxon>
        <taxon>rosids</taxon>
        <taxon>malvids</taxon>
        <taxon>Sapindales</taxon>
        <taxon>Anacardiaceae</taxon>
        <taxon>Pistacia</taxon>
    </lineage>
</organism>
<dbReference type="Proteomes" id="UP001163603">
    <property type="component" value="Chromosome 10"/>
</dbReference>
<comment type="caution">
    <text evidence="1">The sequence shown here is derived from an EMBL/GenBank/DDBJ whole genome shotgun (WGS) entry which is preliminary data.</text>
</comment>
<accession>A0ACC0XYB8</accession>
<dbReference type="EMBL" id="CM047745">
    <property type="protein sequence ID" value="KAJ0025558.1"/>
    <property type="molecule type" value="Genomic_DNA"/>
</dbReference>